<dbReference type="InterPro" id="IPR057288">
    <property type="entry name" value="PH_PLEKHM2"/>
</dbReference>
<feature type="domain" description="Serine/threonine-protein kinase 11-interacting protein PH" evidence="10">
    <location>
        <begin position="550"/>
        <end position="677"/>
    </location>
</feature>
<evidence type="ECO:0000256" key="5">
    <source>
        <dbReference type="ARBA" id="ARBA00022614"/>
    </source>
</evidence>
<dbReference type="Ensembl" id="ENSSAUT00010064067.1">
    <property type="protein sequence ID" value="ENSSAUP00010061112.1"/>
    <property type="gene ID" value="ENSSAUG00010024706.1"/>
</dbReference>
<dbReference type="Pfam" id="PF25357">
    <property type="entry name" value="PH_S11IP"/>
    <property type="match status" value="1"/>
</dbReference>
<evidence type="ECO:0000256" key="7">
    <source>
        <dbReference type="SAM" id="MobiDB-lite"/>
    </source>
</evidence>
<dbReference type="InterPro" id="IPR057292">
    <property type="entry name" value="PH_S11IP"/>
</dbReference>
<feature type="compositionally biased region" description="Low complexity" evidence="7">
    <location>
        <begin position="470"/>
        <end position="483"/>
    </location>
</feature>
<evidence type="ECO:0000259" key="8">
    <source>
        <dbReference type="Pfam" id="PF15904"/>
    </source>
</evidence>
<dbReference type="PROSITE" id="PS51450">
    <property type="entry name" value="LRR"/>
    <property type="match status" value="2"/>
</dbReference>
<dbReference type="Pfam" id="PF15904">
    <property type="entry name" value="LIP1"/>
    <property type="match status" value="1"/>
</dbReference>
<evidence type="ECO:0000259" key="10">
    <source>
        <dbReference type="Pfam" id="PF25357"/>
    </source>
</evidence>
<sequence length="1096" mass="122026">MAVSTDGQSSLVQSLAKLLRNDGDLVLDGSSTLTLPAASLQQLTRLFEQYLLSRSQQHGFLALPSHPADTASLLQLQFLFDVLQKTISLKLINPPGTRLQSVVKIFPFKSLKYLELKRIPPHCLEGLRGVYSQLEVFTCSKSLSSLEELLSLCGGDLSSALPWLELHTLNFSYNSIVCLDQSISLLNVLKSLDLSHNKIQECAEFLKPLSDLEHLNLGYNCLQRAPTLGLSARAKLLTLNLRNNELETINGVEQLSSLQHLDLAYNLLLEHSQLAPLSLLHCLNTVSKHVIPLQRAPVYHLAPACLFNLKLDGVPLSSSELSVLPKAGQLIAQVQTAPPAAVQPERSNQEVSSGAGELSDSMSVAEVGVSHLRKKNKVKVRRASISEPSDTDYEPRLRSLAQGIVLPHQQEIERMSSFRDQLGEDWLRYQHHLDGASASTNNTNQPSAHPQPLPNGLNTTTRASTSPGHLVPEVLPPLLLSPEPKSENVEADLETESTLQWTAHSPQHTESTLECSVVDGPASGSPQPSPESQRSARGGSVDTKEEEEEEDLGVDLCHPLLVGVLSDREEDGEGPAGSSSSSSRREVFLRITQHLVLEVDTQRGRERCRLELGSLARVETTEAAWTRGTEEMLPAAELQFDYINREKRRKCYVLLDDDPQQALQALTDVLSHVAEENQRRDSELRPSCVRLQCLRCRSEFTREAQSSEEEVAAAAGRARRRGAAINICPECGSDHVVQLAAQSPPYCSTPIRGSSRPDSEDDHLDIKVFCFCKNHYPLTYSPTVNVSVDDLDLLSEDYEAVDHRLQLFLDVEVFEEEEELHSFLKMSAVKFGEPGEIPSLLVVSNQRIYFLEMTSENQGQLSDWLQKRDSHPIMELSYLEVGLGSQSIHMEFGDGGPAYTLLVRDSLRCKRFFGLLTGVVREMAHKSDSKLQSISTTRLDPQHHLWPLVCEDIQADVEDGQLQFFYILAFVLQGDDIWTPLTALATRETLYLLREDHQWRKSSNSLTVNENKEPCSGSLTVLETLPISCVSSVHLWPSDECRMDIKLYDETVKQEKTWCVRSESTELLQGLLAWVRAQWEAMFGVKLHTSLQDKAA</sequence>
<feature type="domain" description="PLEKHM2 PH" evidence="9">
    <location>
        <begin position="800"/>
        <end position="927"/>
    </location>
</feature>
<evidence type="ECO:0000259" key="11">
    <source>
        <dbReference type="Pfam" id="PF25624"/>
    </source>
</evidence>
<dbReference type="SUPFAM" id="SSF52058">
    <property type="entry name" value="L domain-like"/>
    <property type="match status" value="1"/>
</dbReference>
<dbReference type="InterPro" id="IPR031782">
    <property type="entry name" value="LIP1_N"/>
</dbReference>
<dbReference type="FunFam" id="3.80.10.10:FF:001219">
    <property type="entry name" value="Serine/threonine-protein kinase 11-interacting protein"/>
    <property type="match status" value="1"/>
</dbReference>
<feature type="domain" description="STK11-interacting protein C-terminal PH" evidence="11">
    <location>
        <begin position="939"/>
        <end position="1092"/>
    </location>
</feature>
<dbReference type="GO" id="GO:0008104">
    <property type="term" value="P:intracellular protein localization"/>
    <property type="evidence" value="ECO:0007669"/>
    <property type="project" value="TreeGrafter"/>
</dbReference>
<dbReference type="Gene3D" id="3.80.10.10">
    <property type="entry name" value="Ribonuclease Inhibitor"/>
    <property type="match status" value="1"/>
</dbReference>
<dbReference type="InterPro" id="IPR001611">
    <property type="entry name" value="Leu-rich_rpt"/>
</dbReference>
<protein>
    <recommendedName>
        <fullName evidence="3">Serine/threonine-protein kinase 11-interacting protein</fullName>
    </recommendedName>
</protein>
<dbReference type="InterPro" id="IPR032675">
    <property type="entry name" value="LRR_dom_sf"/>
</dbReference>
<keyword evidence="5" id="KW-0433">Leucine-rich repeat</keyword>
<evidence type="ECO:0000313" key="13">
    <source>
        <dbReference type="Proteomes" id="UP000472265"/>
    </source>
</evidence>
<evidence type="ECO:0000256" key="3">
    <source>
        <dbReference type="ARBA" id="ARBA00020683"/>
    </source>
</evidence>
<evidence type="ECO:0000256" key="6">
    <source>
        <dbReference type="ARBA" id="ARBA00022737"/>
    </source>
</evidence>
<feature type="compositionally biased region" description="Polar residues" evidence="7">
    <location>
        <begin position="456"/>
        <end position="467"/>
    </location>
</feature>
<feature type="domain" description="LKB1 serine/threonine kinase interacting protein 1 N-terminal" evidence="8">
    <location>
        <begin position="7"/>
        <end position="95"/>
    </location>
</feature>
<feature type="region of interest" description="Disordered" evidence="7">
    <location>
        <begin position="339"/>
        <end position="359"/>
    </location>
</feature>
<evidence type="ECO:0000259" key="9">
    <source>
        <dbReference type="Pfam" id="PF23142"/>
    </source>
</evidence>
<feature type="compositionally biased region" description="Polar residues" evidence="7">
    <location>
        <begin position="524"/>
        <end position="535"/>
    </location>
</feature>
<dbReference type="InterPro" id="IPR057676">
    <property type="entry name" value="PH_S11IP_C"/>
</dbReference>
<dbReference type="FunFam" id="3.80.10.10:FF:000658">
    <property type="entry name" value="Serine/threonine-protein kinase 11-interacting protein"/>
    <property type="match status" value="1"/>
</dbReference>
<reference evidence="12" key="1">
    <citation type="submission" date="2021-04" db="EMBL/GenBank/DDBJ databases">
        <authorList>
            <consortium name="Wellcome Sanger Institute Data Sharing"/>
        </authorList>
    </citation>
    <scope>NUCLEOTIDE SEQUENCE [LARGE SCALE GENOMIC DNA]</scope>
</reference>
<dbReference type="GeneTree" id="ENSGT00940000158471"/>
<dbReference type="Pfam" id="PF25624">
    <property type="entry name" value="PH_S11IP_C"/>
    <property type="match status" value="1"/>
</dbReference>
<dbReference type="AlphaFoldDB" id="A0A671YDW7"/>
<keyword evidence="6" id="KW-0677">Repeat</keyword>
<proteinExistence type="inferred from homology"/>
<accession>A0A671YDW7</accession>
<keyword evidence="4" id="KW-0963">Cytoplasm</keyword>
<comment type="subcellular location">
    <subcellularLocation>
        <location evidence="1">Cytoplasm</location>
    </subcellularLocation>
</comment>
<evidence type="ECO:0000256" key="4">
    <source>
        <dbReference type="ARBA" id="ARBA00022490"/>
    </source>
</evidence>
<dbReference type="GO" id="GO:0005737">
    <property type="term" value="C:cytoplasm"/>
    <property type="evidence" value="ECO:0007669"/>
    <property type="project" value="UniProtKB-SubCell"/>
</dbReference>
<keyword evidence="13" id="KW-1185">Reference proteome</keyword>
<reference evidence="12" key="2">
    <citation type="submission" date="2025-08" db="UniProtKB">
        <authorList>
            <consortium name="Ensembl"/>
        </authorList>
    </citation>
    <scope>IDENTIFICATION</scope>
</reference>
<feature type="compositionally biased region" description="Polar residues" evidence="7">
    <location>
        <begin position="437"/>
        <end position="448"/>
    </location>
</feature>
<name>A0A671YDW7_SPAAU</name>
<reference evidence="12" key="3">
    <citation type="submission" date="2025-09" db="UniProtKB">
        <authorList>
            <consortium name="Ensembl"/>
        </authorList>
    </citation>
    <scope>IDENTIFICATION</scope>
</reference>
<dbReference type="PANTHER" id="PTHR15454:SF69">
    <property type="entry name" value="SERINE_THREONINE-PROTEIN KINASE 11-INTERACTING PROTEIN"/>
    <property type="match status" value="1"/>
</dbReference>
<comment type="similarity">
    <text evidence="2">Belongs to the STK11IP family.</text>
</comment>
<dbReference type="Proteomes" id="UP000472265">
    <property type="component" value="Chromosome 24"/>
</dbReference>
<organism evidence="12 13">
    <name type="scientific">Sparus aurata</name>
    <name type="common">Gilthead sea bream</name>
    <dbReference type="NCBI Taxonomy" id="8175"/>
    <lineage>
        <taxon>Eukaryota</taxon>
        <taxon>Metazoa</taxon>
        <taxon>Chordata</taxon>
        <taxon>Craniata</taxon>
        <taxon>Vertebrata</taxon>
        <taxon>Euteleostomi</taxon>
        <taxon>Actinopterygii</taxon>
        <taxon>Neopterygii</taxon>
        <taxon>Teleostei</taxon>
        <taxon>Neoteleostei</taxon>
        <taxon>Acanthomorphata</taxon>
        <taxon>Eupercaria</taxon>
        <taxon>Spariformes</taxon>
        <taxon>Sparidae</taxon>
        <taxon>Sparus</taxon>
    </lineage>
</organism>
<feature type="compositionally biased region" description="Polar residues" evidence="7">
    <location>
        <begin position="496"/>
        <end position="514"/>
    </location>
</feature>
<evidence type="ECO:0000313" key="12">
    <source>
        <dbReference type="Ensembl" id="ENSSAUP00010061112.1"/>
    </source>
</evidence>
<dbReference type="Pfam" id="PF23142">
    <property type="entry name" value="PH_PLEKHM2"/>
    <property type="match status" value="1"/>
</dbReference>
<evidence type="ECO:0000256" key="2">
    <source>
        <dbReference type="ARBA" id="ARBA00008771"/>
    </source>
</evidence>
<dbReference type="PANTHER" id="PTHR15454">
    <property type="entry name" value="NISCHARIN RELATED"/>
    <property type="match status" value="1"/>
</dbReference>
<evidence type="ECO:0000256" key="1">
    <source>
        <dbReference type="ARBA" id="ARBA00004496"/>
    </source>
</evidence>
<feature type="compositionally biased region" description="Acidic residues" evidence="7">
    <location>
        <begin position="544"/>
        <end position="553"/>
    </location>
</feature>
<gene>
    <name evidence="12" type="primary">stk11ip</name>
</gene>
<feature type="region of interest" description="Disordered" evidence="7">
    <location>
        <begin position="436"/>
        <end position="553"/>
    </location>
</feature>